<accession>A0A511FFI5</accession>
<dbReference type="Pfam" id="PF21848">
    <property type="entry name" value="DUF6907"/>
    <property type="match status" value="1"/>
</dbReference>
<dbReference type="AlphaFoldDB" id="A0A511FFI5"/>
<feature type="region of interest" description="Disordered" evidence="1">
    <location>
        <begin position="42"/>
        <end position="69"/>
    </location>
</feature>
<proteinExistence type="predicted"/>
<dbReference type="EMBL" id="BJVQ01000057">
    <property type="protein sequence ID" value="GEL48010.1"/>
    <property type="molecule type" value="Genomic_DNA"/>
</dbReference>
<organism evidence="2 4">
    <name type="scientific">Cellulomonas hominis</name>
    <dbReference type="NCBI Taxonomy" id="156981"/>
    <lineage>
        <taxon>Bacteria</taxon>
        <taxon>Bacillati</taxon>
        <taxon>Actinomycetota</taxon>
        <taxon>Actinomycetes</taxon>
        <taxon>Micrococcales</taxon>
        <taxon>Cellulomonadaceae</taxon>
        <taxon>Cellulomonas</taxon>
    </lineage>
</organism>
<gene>
    <name evidence="2" type="ORF">CHO01_31260</name>
    <name evidence="3" type="ORF">HNR08_000430</name>
</gene>
<protein>
    <submittedName>
        <fullName evidence="2">Uncharacterized protein</fullName>
    </submittedName>
</protein>
<evidence type="ECO:0000313" key="3">
    <source>
        <dbReference type="EMBL" id="MBB5471694.1"/>
    </source>
</evidence>
<evidence type="ECO:0000256" key="1">
    <source>
        <dbReference type="SAM" id="MobiDB-lite"/>
    </source>
</evidence>
<dbReference type="EMBL" id="JACHDN010000001">
    <property type="protein sequence ID" value="MBB5471694.1"/>
    <property type="molecule type" value="Genomic_DNA"/>
</dbReference>
<dbReference type="InterPro" id="IPR054202">
    <property type="entry name" value="DUF6907"/>
</dbReference>
<keyword evidence="4" id="KW-1185">Reference proteome</keyword>
<name>A0A511FFI5_9CELL</name>
<evidence type="ECO:0000313" key="4">
    <source>
        <dbReference type="Proteomes" id="UP000321723"/>
    </source>
</evidence>
<dbReference type="Proteomes" id="UP000564629">
    <property type="component" value="Unassembled WGS sequence"/>
</dbReference>
<sequence length="123" mass="13368">MGSTEGRPRWQAEECPPWCVVLHGPHDDEGDRRHVSASLAVPARQLRTGGDAGPPLFGEPDPDDGHGERTATTDLAVCLHRRVGAPTTWVYVGDGAEQALELTVDSWRRLVPALDRVLDLARA</sequence>
<reference evidence="2 4" key="1">
    <citation type="submission" date="2019-07" db="EMBL/GenBank/DDBJ databases">
        <title>Whole genome shotgun sequence of Cellulomonas hominis NBRC 16055.</title>
        <authorList>
            <person name="Hosoyama A."/>
            <person name="Uohara A."/>
            <person name="Ohji S."/>
            <person name="Ichikawa N."/>
        </authorList>
    </citation>
    <scope>NUCLEOTIDE SEQUENCE [LARGE SCALE GENOMIC DNA]</scope>
    <source>
        <strain evidence="2 4">NBRC 16055</strain>
    </source>
</reference>
<dbReference type="RefSeq" id="WP_146839641.1">
    <property type="nucleotide sequence ID" value="NZ_BJVQ01000057.1"/>
</dbReference>
<comment type="caution">
    <text evidence="2">The sequence shown here is derived from an EMBL/GenBank/DDBJ whole genome shotgun (WGS) entry which is preliminary data.</text>
</comment>
<dbReference type="OrthoDB" id="5082479at2"/>
<evidence type="ECO:0000313" key="2">
    <source>
        <dbReference type="EMBL" id="GEL48010.1"/>
    </source>
</evidence>
<reference evidence="3 5" key="2">
    <citation type="submission" date="2020-08" db="EMBL/GenBank/DDBJ databases">
        <title>Sequencing the genomes of 1000 actinobacteria strains.</title>
        <authorList>
            <person name="Klenk H.-P."/>
        </authorList>
    </citation>
    <scope>NUCLEOTIDE SEQUENCE [LARGE SCALE GENOMIC DNA]</scope>
    <source>
        <strain evidence="3 5">DSM 9581</strain>
    </source>
</reference>
<evidence type="ECO:0000313" key="5">
    <source>
        <dbReference type="Proteomes" id="UP000564629"/>
    </source>
</evidence>
<dbReference type="Proteomes" id="UP000321723">
    <property type="component" value="Unassembled WGS sequence"/>
</dbReference>